<dbReference type="AlphaFoldDB" id="F6HDW2"/>
<dbReference type="EMBL" id="FN595749">
    <property type="protein sequence ID" value="CCB50483.1"/>
    <property type="molecule type" value="Genomic_DNA"/>
</dbReference>
<organism evidence="1 2">
    <name type="scientific">Vitis vinifera</name>
    <name type="common">Grape</name>
    <dbReference type="NCBI Taxonomy" id="29760"/>
    <lineage>
        <taxon>Eukaryota</taxon>
        <taxon>Viridiplantae</taxon>
        <taxon>Streptophyta</taxon>
        <taxon>Embryophyta</taxon>
        <taxon>Tracheophyta</taxon>
        <taxon>Spermatophyta</taxon>
        <taxon>Magnoliopsida</taxon>
        <taxon>eudicotyledons</taxon>
        <taxon>Gunneridae</taxon>
        <taxon>Pentapetalae</taxon>
        <taxon>rosids</taxon>
        <taxon>Vitales</taxon>
        <taxon>Vitaceae</taxon>
        <taxon>Viteae</taxon>
        <taxon>Vitis</taxon>
    </lineage>
</organism>
<dbReference type="Proteomes" id="UP000009183">
    <property type="component" value="Chromosome 5"/>
</dbReference>
<proteinExistence type="predicted"/>
<protein>
    <submittedName>
        <fullName evidence="1">Uncharacterized protein</fullName>
    </submittedName>
</protein>
<keyword evidence="2" id="KW-1185">Reference proteome</keyword>
<gene>
    <name evidence="1" type="ordered locus">VIT_05s0020g04490</name>
</gene>
<reference evidence="2" key="1">
    <citation type="journal article" date="2007" name="Nature">
        <title>The grapevine genome sequence suggests ancestral hexaploidization in major angiosperm phyla.</title>
        <authorList>
            <consortium name="The French-Italian Public Consortium for Grapevine Genome Characterization."/>
            <person name="Jaillon O."/>
            <person name="Aury J.-M."/>
            <person name="Noel B."/>
            <person name="Policriti A."/>
            <person name="Clepet C."/>
            <person name="Casagrande A."/>
            <person name="Choisne N."/>
            <person name="Aubourg S."/>
            <person name="Vitulo N."/>
            <person name="Jubin C."/>
            <person name="Vezzi A."/>
            <person name="Legeai F."/>
            <person name="Hugueney P."/>
            <person name="Dasilva C."/>
            <person name="Horner D."/>
            <person name="Mica E."/>
            <person name="Jublot D."/>
            <person name="Poulain J."/>
            <person name="Bruyere C."/>
            <person name="Billault A."/>
            <person name="Segurens B."/>
            <person name="Gouyvenoux M."/>
            <person name="Ugarte E."/>
            <person name="Cattonaro F."/>
            <person name="Anthouard V."/>
            <person name="Vico V."/>
            <person name="Del Fabbro C."/>
            <person name="Alaux M."/>
            <person name="Di Gaspero G."/>
            <person name="Dumas V."/>
            <person name="Felice N."/>
            <person name="Paillard S."/>
            <person name="Juman I."/>
            <person name="Moroldo M."/>
            <person name="Scalabrin S."/>
            <person name="Canaguier A."/>
            <person name="Le Clainche I."/>
            <person name="Malacrida G."/>
            <person name="Durand E."/>
            <person name="Pesole G."/>
            <person name="Laucou V."/>
            <person name="Chatelet P."/>
            <person name="Merdinoglu D."/>
            <person name="Delledonne M."/>
            <person name="Pezzotti M."/>
            <person name="Lecharny A."/>
            <person name="Scarpelli C."/>
            <person name="Artiguenave F."/>
            <person name="Pe M.E."/>
            <person name="Valle G."/>
            <person name="Morgante M."/>
            <person name="Caboche M."/>
            <person name="Adam-Blondon A.-F."/>
            <person name="Weissenbach J."/>
            <person name="Quetier F."/>
            <person name="Wincker P."/>
        </authorList>
    </citation>
    <scope>NUCLEOTIDE SEQUENCE [LARGE SCALE GENOMIC DNA]</scope>
    <source>
        <strain evidence="2">cv. Pinot noir / PN40024</strain>
    </source>
</reference>
<dbReference type="PaxDb" id="29760-VIT_05s0020g04490.t01"/>
<accession>F6HDW2</accession>
<evidence type="ECO:0000313" key="2">
    <source>
        <dbReference type="Proteomes" id="UP000009183"/>
    </source>
</evidence>
<name>F6HDW2_VITVI</name>
<evidence type="ECO:0000313" key="1">
    <source>
        <dbReference type="EMBL" id="CCB50483.1"/>
    </source>
</evidence>
<dbReference type="InParanoid" id="F6HDW2"/>
<sequence>MKLPIVDSSSATRNVRVSDHRRHVFHEKL</sequence>
<dbReference type="HOGENOM" id="CLU_3411315_0_0_1"/>